<organism evidence="1">
    <name type="scientific">viral metagenome</name>
    <dbReference type="NCBI Taxonomy" id="1070528"/>
    <lineage>
        <taxon>unclassified sequences</taxon>
        <taxon>metagenomes</taxon>
        <taxon>organismal metagenomes</taxon>
    </lineage>
</organism>
<dbReference type="Gene3D" id="3.40.50.150">
    <property type="entry name" value="Vaccinia Virus protein VP39"/>
    <property type="match status" value="1"/>
</dbReference>
<evidence type="ECO:0008006" key="2">
    <source>
        <dbReference type="Google" id="ProtNLM"/>
    </source>
</evidence>
<evidence type="ECO:0000313" key="1">
    <source>
        <dbReference type="EMBL" id="QHT94294.1"/>
    </source>
</evidence>
<reference evidence="1" key="1">
    <citation type="journal article" date="2020" name="Nature">
        <title>Giant virus diversity and host interactions through global metagenomics.</title>
        <authorList>
            <person name="Schulz F."/>
            <person name="Roux S."/>
            <person name="Paez-Espino D."/>
            <person name="Jungbluth S."/>
            <person name="Walsh D.A."/>
            <person name="Denef V.J."/>
            <person name="McMahon K.D."/>
            <person name="Konstantinidis K.T."/>
            <person name="Eloe-Fadrosh E.A."/>
            <person name="Kyrpides N.C."/>
            <person name="Woyke T."/>
        </authorList>
    </citation>
    <scope>NUCLEOTIDE SEQUENCE</scope>
    <source>
        <strain evidence="1">GVMAG-M-3300024258-28</strain>
    </source>
</reference>
<dbReference type="SUPFAM" id="SSF53335">
    <property type="entry name" value="S-adenosyl-L-methionine-dependent methyltransferases"/>
    <property type="match status" value="1"/>
</dbReference>
<protein>
    <recommendedName>
        <fullName evidence="2">DNA methylase N-4/N-6 domain-containing protein</fullName>
    </recommendedName>
</protein>
<sequence>MELNDLLKQFRSNNLTYKQFYSKAKVRVNENLFELGSYKNRKNLSEENIMILYKIIEDKQTYLTNFYETSLKMKTGVGYMNEETPMKKGELSNNQKINYKNVIRNLHFEDILGNTSSGFNNIPSYLTVVRELFNDYIIDYKLLTKSALEFIKNGRFGSVLSSFYFRASIMNPYLVYSINESMLQGKKIFTPTLGWSSYAYGFLESPGVEEYVGTDVIPDVCKKTKELCSQYNKVKTTIYCKPSEKLLELKSFRNKYENYFDVVFFSPPYFKLEQYKSDHQSTENYTTYDEWLEKYWEPTMKLCNFVLKEKGKLCYIISDYGSQNTGQLYELVNDTKKYARKYFDSFKVQSLLNKNVHVTKHRDTDEKIIICKKK</sequence>
<dbReference type="AlphaFoldDB" id="A0A6C0IM84"/>
<accession>A0A6C0IM84</accession>
<dbReference type="CDD" id="cd02440">
    <property type="entry name" value="AdoMet_MTases"/>
    <property type="match status" value="1"/>
</dbReference>
<dbReference type="EMBL" id="MN740218">
    <property type="protein sequence ID" value="QHT94294.1"/>
    <property type="molecule type" value="Genomic_DNA"/>
</dbReference>
<dbReference type="InterPro" id="IPR029063">
    <property type="entry name" value="SAM-dependent_MTases_sf"/>
</dbReference>
<proteinExistence type="predicted"/>
<name>A0A6C0IM84_9ZZZZ</name>